<evidence type="ECO:0000313" key="2">
    <source>
        <dbReference type="EMBL" id="KRY76180.1"/>
    </source>
</evidence>
<proteinExistence type="predicted"/>
<feature type="region of interest" description="Disordered" evidence="1">
    <location>
        <begin position="37"/>
        <end position="56"/>
    </location>
</feature>
<comment type="caution">
    <text evidence="2">The sequence shown here is derived from an EMBL/GenBank/DDBJ whole genome shotgun (WGS) entry which is preliminary data.</text>
</comment>
<dbReference type="Proteomes" id="UP000054632">
    <property type="component" value="Unassembled WGS sequence"/>
</dbReference>
<sequence>MLYLQSICRLANSSRIFSAGFPCSKVGKKEIRSEIVRLDHTRSPTPGDESTEGGQETDCRHVHHHFQVHRSRHHAREQADAHFLQRLLFILHVQRTGKVQPHSVEWEGWSRSFRRKVAHHRTKRASVELPACDAGSDASFDRLTASDHPKATSQGCQGARDDAGTRAGPSVAVSLPLIKDLPCPQMETEPQGGPQLAQGWVPRRKDSPAPIFRSPAWILTFARNRQQYAVTWMRRSIVPYRDGSMMAKRLGSCMLAQSVTTLFLSGDARRIFSSNSAMVRRGHCYAGSFSQAGPLVLTESVQGAAAAELISRIVRGGTMPPLRRLSPAEDVLNAIRHERIRKDHLNTSLRTDSEGG</sequence>
<accession>A0A0V1EQZ6</accession>
<organism evidence="2 3">
    <name type="scientific">Trichinella pseudospiralis</name>
    <name type="common">Parasitic roundworm</name>
    <dbReference type="NCBI Taxonomy" id="6337"/>
    <lineage>
        <taxon>Eukaryota</taxon>
        <taxon>Metazoa</taxon>
        <taxon>Ecdysozoa</taxon>
        <taxon>Nematoda</taxon>
        <taxon>Enoplea</taxon>
        <taxon>Dorylaimia</taxon>
        <taxon>Trichinellida</taxon>
        <taxon>Trichinellidae</taxon>
        <taxon>Trichinella</taxon>
    </lineage>
</organism>
<gene>
    <name evidence="2" type="ORF">T4A_1782</name>
</gene>
<feature type="region of interest" description="Disordered" evidence="1">
    <location>
        <begin position="146"/>
        <end position="167"/>
    </location>
</feature>
<evidence type="ECO:0000313" key="3">
    <source>
        <dbReference type="Proteomes" id="UP000054632"/>
    </source>
</evidence>
<dbReference type="AlphaFoldDB" id="A0A0V1EQZ6"/>
<reference evidence="2 3" key="1">
    <citation type="submission" date="2015-01" db="EMBL/GenBank/DDBJ databases">
        <title>Evolution of Trichinella species and genotypes.</title>
        <authorList>
            <person name="Korhonen P.K."/>
            <person name="Edoardo P."/>
            <person name="Giuseppe L.R."/>
            <person name="Gasser R.B."/>
        </authorList>
    </citation>
    <scope>NUCLEOTIDE SEQUENCE [LARGE SCALE GENOMIC DNA]</scope>
    <source>
        <strain evidence="2">ISS13</strain>
    </source>
</reference>
<evidence type="ECO:0000256" key="1">
    <source>
        <dbReference type="SAM" id="MobiDB-lite"/>
    </source>
</evidence>
<dbReference type="EMBL" id="JYDR01000013">
    <property type="protein sequence ID" value="KRY76180.1"/>
    <property type="molecule type" value="Genomic_DNA"/>
</dbReference>
<protein>
    <submittedName>
        <fullName evidence="2">Uncharacterized protein</fullName>
    </submittedName>
</protein>
<name>A0A0V1EQZ6_TRIPS</name>